<dbReference type="Proteomes" id="UP001281761">
    <property type="component" value="Unassembled WGS sequence"/>
</dbReference>
<protein>
    <submittedName>
        <fullName evidence="2">Uncharacterized protein</fullName>
    </submittedName>
</protein>
<proteinExistence type="predicted"/>
<evidence type="ECO:0000313" key="3">
    <source>
        <dbReference type="Proteomes" id="UP001281761"/>
    </source>
</evidence>
<sequence>MKQEQKQTMEGLSRVKEREGADELVSKGVMVENKGVVLSVKGRQAQSCGGLEERMGLGEGLRVKSAEFGDLEEGDVKFQPALDDALETKAVKFLESVTPENRDSADAFQNKLTSNSDDSSTDFIQSIVVLLSSTSQVLTASTVKMLYSLIEWISPTVQFTLVQAGLIPQLITTLNPLTLSFTEAVDIHAGLMSTIT</sequence>
<keyword evidence="3" id="KW-1185">Reference proteome</keyword>
<accession>A0ABQ9Y1Q2</accession>
<gene>
    <name evidence="2" type="ORF">BLNAU_7533</name>
</gene>
<feature type="region of interest" description="Disordered" evidence="1">
    <location>
        <begin position="1"/>
        <end position="21"/>
    </location>
</feature>
<reference evidence="2 3" key="1">
    <citation type="journal article" date="2022" name="bioRxiv">
        <title>Genomics of Preaxostyla Flagellates Illuminates Evolutionary Transitions and the Path Towards Mitochondrial Loss.</title>
        <authorList>
            <person name="Novak L.V.F."/>
            <person name="Treitli S.C."/>
            <person name="Pyrih J."/>
            <person name="Halakuc P."/>
            <person name="Pipaliya S.V."/>
            <person name="Vacek V."/>
            <person name="Brzon O."/>
            <person name="Soukal P."/>
            <person name="Eme L."/>
            <person name="Dacks J.B."/>
            <person name="Karnkowska A."/>
            <person name="Elias M."/>
            <person name="Hampl V."/>
        </authorList>
    </citation>
    <scope>NUCLEOTIDE SEQUENCE [LARGE SCALE GENOMIC DNA]</scope>
    <source>
        <strain evidence="2">NAU3</strain>
        <tissue evidence="2">Gut</tissue>
    </source>
</reference>
<comment type="caution">
    <text evidence="2">The sequence shown here is derived from an EMBL/GenBank/DDBJ whole genome shotgun (WGS) entry which is preliminary data.</text>
</comment>
<organism evidence="2 3">
    <name type="scientific">Blattamonas nauphoetae</name>
    <dbReference type="NCBI Taxonomy" id="2049346"/>
    <lineage>
        <taxon>Eukaryota</taxon>
        <taxon>Metamonada</taxon>
        <taxon>Preaxostyla</taxon>
        <taxon>Oxymonadida</taxon>
        <taxon>Blattamonas</taxon>
    </lineage>
</organism>
<evidence type="ECO:0000256" key="1">
    <source>
        <dbReference type="SAM" id="MobiDB-lite"/>
    </source>
</evidence>
<dbReference type="EMBL" id="JARBJD010000045">
    <property type="protein sequence ID" value="KAK2957634.1"/>
    <property type="molecule type" value="Genomic_DNA"/>
</dbReference>
<evidence type="ECO:0000313" key="2">
    <source>
        <dbReference type="EMBL" id="KAK2957634.1"/>
    </source>
</evidence>
<name>A0ABQ9Y1Q2_9EUKA</name>